<protein>
    <recommendedName>
        <fullName evidence="1">HTH cro/C1-type domain-containing protein</fullName>
    </recommendedName>
</protein>
<dbReference type="InterPro" id="IPR010982">
    <property type="entry name" value="Lambda_DNA-bd_dom_sf"/>
</dbReference>
<dbReference type="PROSITE" id="PS50943">
    <property type="entry name" value="HTH_CROC1"/>
    <property type="match status" value="1"/>
</dbReference>
<dbReference type="SUPFAM" id="SSF47413">
    <property type="entry name" value="lambda repressor-like DNA-binding domains"/>
    <property type="match status" value="1"/>
</dbReference>
<evidence type="ECO:0000313" key="3">
    <source>
        <dbReference type="Proteomes" id="UP001500305"/>
    </source>
</evidence>
<dbReference type="InterPro" id="IPR001387">
    <property type="entry name" value="Cro/C1-type_HTH"/>
</dbReference>
<keyword evidence="3" id="KW-1185">Reference proteome</keyword>
<evidence type="ECO:0000259" key="1">
    <source>
        <dbReference type="PROSITE" id="PS50943"/>
    </source>
</evidence>
<dbReference type="CDD" id="cd00093">
    <property type="entry name" value="HTH_XRE"/>
    <property type="match status" value="1"/>
</dbReference>
<evidence type="ECO:0000313" key="2">
    <source>
        <dbReference type="EMBL" id="GAA2245338.1"/>
    </source>
</evidence>
<proteinExistence type="predicted"/>
<dbReference type="Gene3D" id="1.10.260.40">
    <property type="entry name" value="lambda repressor-like DNA-binding domains"/>
    <property type="match status" value="1"/>
</dbReference>
<sequence length="138" mass="15249">MPFGPTAETVAGNLRRIRELRGLSTYELSVRLTERQRPISPSALAKIERGERRVDVDDLAALAVAIGVNPSALLLPPSDDENLAVAVTGAGRVTARAAWDWVDGLRPLVPLEGREETSQLDYELFARPEGRRRMYKGR</sequence>
<gene>
    <name evidence="2" type="ORF">GCM10010430_28990</name>
</gene>
<comment type="caution">
    <text evidence="2">The sequence shown here is derived from an EMBL/GenBank/DDBJ whole genome shotgun (WGS) entry which is preliminary data.</text>
</comment>
<name>A0ABP5QYM9_9ACTN</name>
<accession>A0ABP5QYM9</accession>
<organism evidence="2 3">
    <name type="scientific">Kitasatospora cystarginea</name>
    <dbReference type="NCBI Taxonomy" id="58350"/>
    <lineage>
        <taxon>Bacteria</taxon>
        <taxon>Bacillati</taxon>
        <taxon>Actinomycetota</taxon>
        <taxon>Actinomycetes</taxon>
        <taxon>Kitasatosporales</taxon>
        <taxon>Streptomycetaceae</taxon>
        <taxon>Kitasatospora</taxon>
    </lineage>
</organism>
<dbReference type="Pfam" id="PF01381">
    <property type="entry name" value="HTH_3"/>
    <property type="match status" value="1"/>
</dbReference>
<dbReference type="Proteomes" id="UP001500305">
    <property type="component" value="Unassembled WGS sequence"/>
</dbReference>
<feature type="domain" description="HTH cro/C1-type" evidence="1">
    <location>
        <begin position="14"/>
        <end position="73"/>
    </location>
</feature>
<dbReference type="SMART" id="SM00530">
    <property type="entry name" value="HTH_XRE"/>
    <property type="match status" value="1"/>
</dbReference>
<reference evidence="3" key="1">
    <citation type="journal article" date="2019" name="Int. J. Syst. Evol. Microbiol.">
        <title>The Global Catalogue of Microorganisms (GCM) 10K type strain sequencing project: providing services to taxonomists for standard genome sequencing and annotation.</title>
        <authorList>
            <consortium name="The Broad Institute Genomics Platform"/>
            <consortium name="The Broad Institute Genome Sequencing Center for Infectious Disease"/>
            <person name="Wu L."/>
            <person name="Ma J."/>
        </authorList>
    </citation>
    <scope>NUCLEOTIDE SEQUENCE [LARGE SCALE GENOMIC DNA]</scope>
    <source>
        <strain evidence="3">JCM 7356</strain>
    </source>
</reference>
<dbReference type="EMBL" id="BAAATR010000011">
    <property type="protein sequence ID" value="GAA2245338.1"/>
    <property type="molecule type" value="Genomic_DNA"/>
</dbReference>